<reference evidence="3" key="1">
    <citation type="journal article" date="2019" name="Int. J. Syst. Evol. Microbiol.">
        <title>The Global Catalogue of Microorganisms (GCM) 10K type strain sequencing project: providing services to taxonomists for standard genome sequencing and annotation.</title>
        <authorList>
            <consortium name="The Broad Institute Genomics Platform"/>
            <consortium name="The Broad Institute Genome Sequencing Center for Infectious Disease"/>
            <person name="Wu L."/>
            <person name="Ma J."/>
        </authorList>
    </citation>
    <scope>NUCLEOTIDE SEQUENCE [LARGE SCALE GENOMIC DNA]</scope>
    <source>
        <strain evidence="3">PCU 266</strain>
    </source>
</reference>
<organism evidence="2 3">
    <name type="scientific">Streptomyces amakusaensis</name>
    <dbReference type="NCBI Taxonomy" id="67271"/>
    <lineage>
        <taxon>Bacteria</taxon>
        <taxon>Bacillati</taxon>
        <taxon>Actinomycetota</taxon>
        <taxon>Actinomycetes</taxon>
        <taxon>Kitasatosporales</taxon>
        <taxon>Streptomycetaceae</taxon>
        <taxon>Streptomyces</taxon>
    </lineage>
</organism>
<evidence type="ECO:0008006" key="4">
    <source>
        <dbReference type="Google" id="ProtNLM"/>
    </source>
</evidence>
<dbReference type="Proteomes" id="UP001596160">
    <property type="component" value="Unassembled WGS sequence"/>
</dbReference>
<evidence type="ECO:0000313" key="2">
    <source>
        <dbReference type="EMBL" id="MFC5156978.1"/>
    </source>
</evidence>
<dbReference type="RefSeq" id="WP_344486695.1">
    <property type="nucleotide sequence ID" value="NZ_BAAASB010000044.1"/>
</dbReference>
<protein>
    <recommendedName>
        <fullName evidence="4">Transposase</fullName>
    </recommendedName>
</protein>
<name>A0ABW0AT85_9ACTN</name>
<feature type="region of interest" description="Disordered" evidence="1">
    <location>
        <begin position="27"/>
        <end position="50"/>
    </location>
</feature>
<comment type="caution">
    <text evidence="2">The sequence shown here is derived from an EMBL/GenBank/DDBJ whole genome shotgun (WGS) entry which is preliminary data.</text>
</comment>
<sequence length="121" mass="12905">MRGASGYRCQTEAAIAEAGPMPVAAEVRTSLAASSERTSTSSRGLAGLGELNTDPAAAALAFAVRQTVETALLEHRTQHPRPAQAYRTGQNWLWCKHNPNRTDTIAAMSKAADAARERTAR</sequence>
<evidence type="ECO:0000313" key="3">
    <source>
        <dbReference type="Proteomes" id="UP001596160"/>
    </source>
</evidence>
<accession>A0ABW0AT85</accession>
<gene>
    <name evidence="2" type="ORF">ACFPRH_35230</name>
</gene>
<dbReference type="EMBL" id="JBHSKP010000055">
    <property type="protein sequence ID" value="MFC5156978.1"/>
    <property type="molecule type" value="Genomic_DNA"/>
</dbReference>
<proteinExistence type="predicted"/>
<keyword evidence="3" id="KW-1185">Reference proteome</keyword>
<feature type="compositionally biased region" description="Low complexity" evidence="1">
    <location>
        <begin position="28"/>
        <end position="43"/>
    </location>
</feature>
<evidence type="ECO:0000256" key="1">
    <source>
        <dbReference type="SAM" id="MobiDB-lite"/>
    </source>
</evidence>